<keyword evidence="1" id="KW-0808">Transferase</keyword>
<proteinExistence type="predicted"/>
<comment type="caution">
    <text evidence="1">The sequence shown here is derived from an EMBL/GenBank/DDBJ whole genome shotgun (WGS) entry which is preliminary data.</text>
</comment>
<keyword evidence="2" id="KW-1185">Reference proteome</keyword>
<dbReference type="OrthoDB" id="5729795at2"/>
<sequence>MSLNLIILRRLSYTRLLDFSYHILLATIILEKERKKIRENKHLREIFHGPVVIGGVGGSGTRVVAEIMKELGYYIGPLNKANDNLEFAKLFGSPEWFKKNHRNNKQVIFKRLINFEESMLTSLETNHSNSIGWGWKNPVTHIYIEFLAKYFKKIKYVLVIRNGLEMAYSSNQNQFYKWGDLYNIKPGTKADPKSSLQYWFAANEKAIRLGQELFNHNFLVINFNDLCMNPEKEIRSLISFLELDQSKYNIDQLAKLIHPPHSLGRHKKRDLSSFTEGEFDLIRKLGFTI</sequence>
<dbReference type="AlphaFoldDB" id="A0A4S4BUZ8"/>
<dbReference type="GO" id="GO:0016740">
    <property type="term" value="F:transferase activity"/>
    <property type="evidence" value="ECO:0007669"/>
    <property type="project" value="UniProtKB-KW"/>
</dbReference>
<gene>
    <name evidence="1" type="ORF">E6W99_14515</name>
</gene>
<dbReference type="Pfam" id="PF13469">
    <property type="entry name" value="Sulfotransfer_3"/>
    <property type="match status" value="1"/>
</dbReference>
<protein>
    <submittedName>
        <fullName evidence="1">Sulfotransferase</fullName>
    </submittedName>
</protein>
<organism evidence="1 2">
    <name type="scientific">Metabacillus sediminilitoris</name>
    <dbReference type="NCBI Taxonomy" id="2567941"/>
    <lineage>
        <taxon>Bacteria</taxon>
        <taxon>Bacillati</taxon>
        <taxon>Bacillota</taxon>
        <taxon>Bacilli</taxon>
        <taxon>Bacillales</taxon>
        <taxon>Bacillaceae</taxon>
        <taxon>Metabacillus</taxon>
    </lineage>
</organism>
<dbReference type="Gene3D" id="3.40.50.300">
    <property type="entry name" value="P-loop containing nucleotide triphosphate hydrolases"/>
    <property type="match status" value="1"/>
</dbReference>
<dbReference type="EMBL" id="SSNT01000010">
    <property type="protein sequence ID" value="THF78931.1"/>
    <property type="molecule type" value="Genomic_DNA"/>
</dbReference>
<dbReference type="Proteomes" id="UP000310334">
    <property type="component" value="Unassembled WGS sequence"/>
</dbReference>
<name>A0A4S4BUZ8_9BACI</name>
<evidence type="ECO:0000313" key="1">
    <source>
        <dbReference type="EMBL" id="THF78931.1"/>
    </source>
</evidence>
<evidence type="ECO:0000313" key="2">
    <source>
        <dbReference type="Proteomes" id="UP000310334"/>
    </source>
</evidence>
<dbReference type="InterPro" id="IPR027417">
    <property type="entry name" value="P-loop_NTPase"/>
</dbReference>
<dbReference type="SUPFAM" id="SSF52540">
    <property type="entry name" value="P-loop containing nucleoside triphosphate hydrolases"/>
    <property type="match status" value="1"/>
</dbReference>
<accession>A0A4S4BUZ8</accession>
<reference evidence="1 2" key="1">
    <citation type="submission" date="2019-04" db="EMBL/GenBank/DDBJ databases">
        <title>Bacillus sediminilitoris sp. nov., isolated from a tidal flat sediment on the East China Sea.</title>
        <authorList>
            <person name="Wei Y."/>
            <person name="Mao H."/>
            <person name="Fang J."/>
        </authorList>
    </citation>
    <scope>NUCLEOTIDE SEQUENCE [LARGE SCALE GENOMIC DNA]</scope>
    <source>
        <strain evidence="1 2">DSL-17</strain>
    </source>
</reference>